<organism evidence="2 3">
    <name type="scientific">Thielaviopsis punctulata</name>
    <dbReference type="NCBI Taxonomy" id="72032"/>
    <lineage>
        <taxon>Eukaryota</taxon>
        <taxon>Fungi</taxon>
        <taxon>Dikarya</taxon>
        <taxon>Ascomycota</taxon>
        <taxon>Pezizomycotina</taxon>
        <taxon>Sordariomycetes</taxon>
        <taxon>Hypocreomycetidae</taxon>
        <taxon>Microascales</taxon>
        <taxon>Ceratocystidaceae</taxon>
        <taxon>Thielaviopsis</taxon>
    </lineage>
</organism>
<dbReference type="EMBL" id="LAEV01001896">
    <property type="protein sequence ID" value="KKA27071.1"/>
    <property type="molecule type" value="Genomic_DNA"/>
</dbReference>
<evidence type="ECO:0000256" key="1">
    <source>
        <dbReference type="SAM" id="MobiDB-lite"/>
    </source>
</evidence>
<reference evidence="2 3" key="1">
    <citation type="submission" date="2015-03" db="EMBL/GenBank/DDBJ databases">
        <authorList>
            <person name="Radwan O."/>
            <person name="Al-Naeli F.A."/>
            <person name="Rendon G.A."/>
            <person name="Fields C."/>
        </authorList>
    </citation>
    <scope>NUCLEOTIDE SEQUENCE [LARGE SCALE GENOMIC DNA]</scope>
    <source>
        <strain evidence="2">CR-DP1</strain>
    </source>
</reference>
<gene>
    <name evidence="2" type="ORF">TD95_001144</name>
</gene>
<feature type="compositionally biased region" description="Basic and acidic residues" evidence="1">
    <location>
        <begin position="22"/>
        <end position="36"/>
    </location>
</feature>
<feature type="compositionally biased region" description="Basic and acidic residues" evidence="1">
    <location>
        <begin position="76"/>
        <end position="113"/>
    </location>
</feature>
<name>A0A0F4ZA79_9PEZI</name>
<feature type="region of interest" description="Disordered" evidence="1">
    <location>
        <begin position="14"/>
        <end position="117"/>
    </location>
</feature>
<evidence type="ECO:0000313" key="3">
    <source>
        <dbReference type="Proteomes" id="UP000033483"/>
    </source>
</evidence>
<feature type="compositionally biased region" description="Basic and acidic residues" evidence="1">
    <location>
        <begin position="47"/>
        <end position="67"/>
    </location>
</feature>
<comment type="caution">
    <text evidence="2">The sequence shown here is derived from an EMBL/GenBank/DDBJ whole genome shotgun (WGS) entry which is preliminary data.</text>
</comment>
<dbReference type="AlphaFoldDB" id="A0A0F4ZA79"/>
<dbReference type="OrthoDB" id="206700at2759"/>
<sequence length="156" mass="17203">MSTKDPLDVCIKLENAEPVLSSEEKQLVTPHAHEEPVLNSAGGEKPVPGDDEKPTLADEEPVHIKLEDNEEPVLIKLEDQEKPTLERLYKAKASDDVKSKPDSESEPELKPEPEPAWVTSKAAEIRKACAIKDIPQLQKLALSEGGLLNDDLRRTA</sequence>
<keyword evidence="3" id="KW-1185">Reference proteome</keyword>
<proteinExistence type="predicted"/>
<protein>
    <submittedName>
        <fullName evidence="2">Uncharacterized protein</fullName>
    </submittedName>
</protein>
<dbReference type="Proteomes" id="UP000033483">
    <property type="component" value="Unassembled WGS sequence"/>
</dbReference>
<accession>A0A0F4ZA79</accession>
<feature type="non-terminal residue" evidence="2">
    <location>
        <position position="156"/>
    </location>
</feature>
<evidence type="ECO:0000313" key="2">
    <source>
        <dbReference type="EMBL" id="KKA27071.1"/>
    </source>
</evidence>